<keyword evidence="3" id="KW-1185">Reference proteome</keyword>
<evidence type="ECO:0000256" key="1">
    <source>
        <dbReference type="SAM" id="Phobius"/>
    </source>
</evidence>
<keyword evidence="1" id="KW-0472">Membrane</keyword>
<proteinExistence type="predicted"/>
<gene>
    <name evidence="2" type="ORF">GCK32_001187</name>
</gene>
<keyword evidence="1" id="KW-1133">Transmembrane helix</keyword>
<dbReference type="AlphaFoldDB" id="A0AAN8IMC1"/>
<organism evidence="2 3">
    <name type="scientific">Trichostrongylus colubriformis</name>
    <name type="common">Black scour worm</name>
    <dbReference type="NCBI Taxonomy" id="6319"/>
    <lineage>
        <taxon>Eukaryota</taxon>
        <taxon>Metazoa</taxon>
        <taxon>Ecdysozoa</taxon>
        <taxon>Nematoda</taxon>
        <taxon>Chromadorea</taxon>
        <taxon>Rhabditida</taxon>
        <taxon>Rhabditina</taxon>
        <taxon>Rhabditomorpha</taxon>
        <taxon>Strongyloidea</taxon>
        <taxon>Trichostrongylidae</taxon>
        <taxon>Trichostrongylus</taxon>
    </lineage>
</organism>
<dbReference type="EMBL" id="WIXE01008999">
    <property type="protein sequence ID" value="KAK5978796.1"/>
    <property type="molecule type" value="Genomic_DNA"/>
</dbReference>
<accession>A0AAN8IMC1</accession>
<evidence type="ECO:0000313" key="3">
    <source>
        <dbReference type="Proteomes" id="UP001331761"/>
    </source>
</evidence>
<dbReference type="Proteomes" id="UP001331761">
    <property type="component" value="Unassembled WGS sequence"/>
</dbReference>
<keyword evidence="1" id="KW-0812">Transmembrane</keyword>
<sequence>MSRLLEKKRFSVDANAVLVIFDNSQFLFSDIATFTPPTGIPKKSVLGYPIASHRSSRYGIIVLHIHILFRGIYLRNLTHCSAYRSRTYCCRDLSRILSLVRPIGSPICSCRELSRSSEVVCKLYSVGFFGGVIFIVIATIGSRFALSGN</sequence>
<protein>
    <submittedName>
        <fullName evidence="2">Uncharacterized protein</fullName>
    </submittedName>
</protein>
<reference evidence="2 3" key="1">
    <citation type="submission" date="2019-10" db="EMBL/GenBank/DDBJ databases">
        <title>Assembly and Annotation for the nematode Trichostrongylus colubriformis.</title>
        <authorList>
            <person name="Martin J."/>
        </authorList>
    </citation>
    <scope>NUCLEOTIDE SEQUENCE [LARGE SCALE GENOMIC DNA]</scope>
    <source>
        <strain evidence="2">G859</strain>
        <tissue evidence="2">Whole worm</tissue>
    </source>
</reference>
<name>A0AAN8IMC1_TRICO</name>
<comment type="caution">
    <text evidence="2">The sequence shown here is derived from an EMBL/GenBank/DDBJ whole genome shotgun (WGS) entry which is preliminary data.</text>
</comment>
<evidence type="ECO:0000313" key="2">
    <source>
        <dbReference type="EMBL" id="KAK5978796.1"/>
    </source>
</evidence>
<feature type="transmembrane region" description="Helical" evidence="1">
    <location>
        <begin position="123"/>
        <end position="146"/>
    </location>
</feature>